<dbReference type="EMBL" id="JBHTAC010000023">
    <property type="protein sequence ID" value="MFC7245167.1"/>
    <property type="molecule type" value="Genomic_DNA"/>
</dbReference>
<evidence type="ECO:0000313" key="3">
    <source>
        <dbReference type="Proteomes" id="UP001596392"/>
    </source>
</evidence>
<keyword evidence="3" id="KW-1185">Reference proteome</keyword>
<dbReference type="RefSeq" id="WP_376808119.1">
    <property type="nucleotide sequence ID" value="NZ_JBHTAC010000023.1"/>
</dbReference>
<sequence>MPELTFEDIRMATAAGSSDKPSEDWAHASSGLLVTLDGATARTDTGCVHGVHWYAARLGAALVDFGADSAMDLTEVLRRAIIRVAAEHPSCDLTHPGTPSAGVALLRADGRYLVLGDVTIAGTGGDGPIVLVDPRVEQTARPERDEVDRHLIGTPEKAAALIPMKRAELAARNVAGGYWIAAADPAAAEHALTGRLDADVSPVAVLTDGAARAVTLGLMGWSHLLRIASTDGPDELIEIVRRAEASDPLGAKWPRNKTSDDATAVVAHRR</sequence>
<evidence type="ECO:0000256" key="1">
    <source>
        <dbReference type="SAM" id="MobiDB-lite"/>
    </source>
</evidence>
<reference evidence="3" key="1">
    <citation type="journal article" date="2019" name="Int. J. Syst. Evol. Microbiol.">
        <title>The Global Catalogue of Microorganisms (GCM) 10K type strain sequencing project: providing services to taxonomists for standard genome sequencing and annotation.</title>
        <authorList>
            <consortium name="The Broad Institute Genomics Platform"/>
            <consortium name="The Broad Institute Genome Sequencing Center for Infectious Disease"/>
            <person name="Wu L."/>
            <person name="Ma J."/>
        </authorList>
    </citation>
    <scope>NUCLEOTIDE SEQUENCE [LARGE SCALE GENOMIC DNA]</scope>
    <source>
        <strain evidence="3">CGMCC 1.9106</strain>
    </source>
</reference>
<evidence type="ECO:0000313" key="2">
    <source>
        <dbReference type="EMBL" id="MFC7245167.1"/>
    </source>
</evidence>
<dbReference type="Proteomes" id="UP001596392">
    <property type="component" value="Unassembled WGS sequence"/>
</dbReference>
<comment type="caution">
    <text evidence="2">The sequence shown here is derived from an EMBL/GenBank/DDBJ whole genome shotgun (WGS) entry which is preliminary data.</text>
</comment>
<evidence type="ECO:0008006" key="4">
    <source>
        <dbReference type="Google" id="ProtNLM"/>
    </source>
</evidence>
<name>A0ABW2H2G9_9ACTN</name>
<feature type="region of interest" description="Disordered" evidence="1">
    <location>
        <begin position="251"/>
        <end position="270"/>
    </location>
</feature>
<organism evidence="2 3">
    <name type="scientific">Catellatospora aurea</name>
    <dbReference type="NCBI Taxonomy" id="1337874"/>
    <lineage>
        <taxon>Bacteria</taxon>
        <taxon>Bacillati</taxon>
        <taxon>Actinomycetota</taxon>
        <taxon>Actinomycetes</taxon>
        <taxon>Micromonosporales</taxon>
        <taxon>Micromonosporaceae</taxon>
        <taxon>Catellatospora</taxon>
    </lineage>
</organism>
<gene>
    <name evidence="2" type="ORF">ACFQO7_22045</name>
</gene>
<protein>
    <recommendedName>
        <fullName evidence="4">Protein phosphatase 2C-like protein</fullName>
    </recommendedName>
</protein>
<proteinExistence type="predicted"/>
<accession>A0ABW2H2G9</accession>